<feature type="transmembrane region" description="Helical" evidence="5">
    <location>
        <begin position="89"/>
        <end position="113"/>
    </location>
</feature>
<comment type="caution">
    <text evidence="7">The sequence shown here is derived from an EMBL/GenBank/DDBJ whole genome shotgun (WGS) entry which is preliminary data.</text>
</comment>
<organism evidence="7 8">
    <name type="scientific">Ramlibacter alkalitolerans</name>
    <dbReference type="NCBI Taxonomy" id="2039631"/>
    <lineage>
        <taxon>Bacteria</taxon>
        <taxon>Pseudomonadati</taxon>
        <taxon>Pseudomonadota</taxon>
        <taxon>Betaproteobacteria</taxon>
        <taxon>Burkholderiales</taxon>
        <taxon>Comamonadaceae</taxon>
        <taxon>Ramlibacter</taxon>
    </lineage>
</organism>
<evidence type="ECO:0000256" key="3">
    <source>
        <dbReference type="ARBA" id="ARBA00022989"/>
    </source>
</evidence>
<dbReference type="InterPro" id="IPR007016">
    <property type="entry name" value="O-antigen_ligase-rel_domated"/>
</dbReference>
<accession>A0ABS1JWI9</accession>
<keyword evidence="2 5" id="KW-0812">Transmembrane</keyword>
<feature type="transmembrane region" description="Helical" evidence="5">
    <location>
        <begin position="295"/>
        <end position="313"/>
    </location>
</feature>
<evidence type="ECO:0000259" key="6">
    <source>
        <dbReference type="Pfam" id="PF04932"/>
    </source>
</evidence>
<feature type="domain" description="O-antigen ligase-related" evidence="6">
    <location>
        <begin position="162"/>
        <end position="303"/>
    </location>
</feature>
<keyword evidence="8" id="KW-1185">Reference proteome</keyword>
<dbReference type="PANTHER" id="PTHR37422">
    <property type="entry name" value="TEICHURONIC ACID BIOSYNTHESIS PROTEIN TUAE"/>
    <property type="match status" value="1"/>
</dbReference>
<evidence type="ECO:0000313" key="8">
    <source>
        <dbReference type="Proteomes" id="UP000622707"/>
    </source>
</evidence>
<dbReference type="Proteomes" id="UP000622707">
    <property type="component" value="Unassembled WGS sequence"/>
</dbReference>
<comment type="subcellular location">
    <subcellularLocation>
        <location evidence="1">Membrane</location>
        <topology evidence="1">Multi-pass membrane protein</topology>
    </subcellularLocation>
</comment>
<feature type="transmembrane region" description="Helical" evidence="5">
    <location>
        <begin position="174"/>
        <end position="192"/>
    </location>
</feature>
<feature type="transmembrane region" description="Helical" evidence="5">
    <location>
        <begin position="12"/>
        <end position="31"/>
    </location>
</feature>
<dbReference type="EMBL" id="JAEQND010000021">
    <property type="protein sequence ID" value="MBL0428680.1"/>
    <property type="molecule type" value="Genomic_DNA"/>
</dbReference>
<keyword evidence="7" id="KW-0436">Ligase</keyword>
<evidence type="ECO:0000313" key="7">
    <source>
        <dbReference type="EMBL" id="MBL0428680.1"/>
    </source>
</evidence>
<feature type="transmembrane region" description="Helical" evidence="5">
    <location>
        <begin position="37"/>
        <end position="57"/>
    </location>
</feature>
<dbReference type="RefSeq" id="WP_201693318.1">
    <property type="nucleotide sequence ID" value="NZ_JAEQND010000021.1"/>
</dbReference>
<proteinExistence type="predicted"/>
<reference evidence="7 8" key="1">
    <citation type="journal article" date="2017" name="Int. J. Syst. Evol. Microbiol.">
        <title>Ramlibacter alkalitolerans sp. nov., alkali-tolerant bacterium isolated from soil of ginseng.</title>
        <authorList>
            <person name="Lee D.H."/>
            <person name="Cha C.J."/>
        </authorList>
    </citation>
    <scope>NUCLEOTIDE SEQUENCE [LARGE SCALE GENOMIC DNA]</scope>
    <source>
        <strain evidence="7 8">KACC 19305</strain>
    </source>
</reference>
<protein>
    <submittedName>
        <fullName evidence="7">O-antigen ligase family protein</fullName>
    </submittedName>
</protein>
<sequence length="376" mass="41173">MDESEATLDQIPLVISLLSYVWVLCVIFYLPRILAKSWFWPEVLLVGVLVCSTLWSLDKSNSLKEAIRLLALFLFAALARGVLDYEERIEAILTMCLIVSIGSILVVLVAPRYGIAVGRYEGAWQGLFSHKNAFGKFSAFSVLLAILALWRNPVNRRALVLLMTSAIGLHYSDSANALATLGLVLAISYFVRVYMRVRGVSAKIMLAVLLAAVLVLAALLAASHLEVVMSFLGRDATLTGRVSIWAQAIEAISRHPMLGYGIGAFWRSAGLVVNSGETYVIPHGHNGYLDLALDAGLAGATSFVVLLLAYFRLAYQKFPSRSEGYKHANTCAAVLLFFLLSNFAESSLVQANFYFFAVLFLRIEKRGALPARQGVA</sequence>
<evidence type="ECO:0000256" key="2">
    <source>
        <dbReference type="ARBA" id="ARBA00022692"/>
    </source>
</evidence>
<keyword evidence="3 5" id="KW-1133">Transmembrane helix</keyword>
<dbReference type="PANTHER" id="PTHR37422:SF13">
    <property type="entry name" value="LIPOPOLYSACCHARIDE BIOSYNTHESIS PROTEIN PA4999-RELATED"/>
    <property type="match status" value="1"/>
</dbReference>
<feature type="transmembrane region" description="Helical" evidence="5">
    <location>
        <begin position="66"/>
        <end position="83"/>
    </location>
</feature>
<dbReference type="InterPro" id="IPR051533">
    <property type="entry name" value="WaaL-like"/>
</dbReference>
<feature type="transmembrane region" description="Helical" evidence="5">
    <location>
        <begin position="204"/>
        <end position="225"/>
    </location>
</feature>
<dbReference type="GO" id="GO:0016874">
    <property type="term" value="F:ligase activity"/>
    <property type="evidence" value="ECO:0007669"/>
    <property type="project" value="UniProtKB-KW"/>
</dbReference>
<keyword evidence="4 5" id="KW-0472">Membrane</keyword>
<evidence type="ECO:0000256" key="5">
    <source>
        <dbReference type="SAM" id="Phobius"/>
    </source>
</evidence>
<name>A0ABS1JWI9_9BURK</name>
<feature type="transmembrane region" description="Helical" evidence="5">
    <location>
        <begin position="134"/>
        <end position="154"/>
    </location>
</feature>
<evidence type="ECO:0000256" key="4">
    <source>
        <dbReference type="ARBA" id="ARBA00023136"/>
    </source>
</evidence>
<dbReference type="Pfam" id="PF04932">
    <property type="entry name" value="Wzy_C"/>
    <property type="match status" value="1"/>
</dbReference>
<evidence type="ECO:0000256" key="1">
    <source>
        <dbReference type="ARBA" id="ARBA00004141"/>
    </source>
</evidence>
<gene>
    <name evidence="7" type="ORF">JI746_26470</name>
</gene>